<organism evidence="9 10">
    <name type="scientific">Asticcacaulis excentricus</name>
    <dbReference type="NCBI Taxonomy" id="78587"/>
    <lineage>
        <taxon>Bacteria</taxon>
        <taxon>Pseudomonadati</taxon>
        <taxon>Pseudomonadota</taxon>
        <taxon>Alphaproteobacteria</taxon>
        <taxon>Caulobacterales</taxon>
        <taxon>Caulobacteraceae</taxon>
        <taxon>Asticcacaulis</taxon>
    </lineage>
</organism>
<keyword evidence="5 7" id="KW-0573">Peptidoglycan synthesis</keyword>
<evidence type="ECO:0000256" key="5">
    <source>
        <dbReference type="ARBA" id="ARBA00022984"/>
    </source>
</evidence>
<evidence type="ECO:0000256" key="4">
    <source>
        <dbReference type="ARBA" id="ARBA00022960"/>
    </source>
</evidence>
<evidence type="ECO:0000256" key="1">
    <source>
        <dbReference type="ARBA" id="ARBA00004752"/>
    </source>
</evidence>
<evidence type="ECO:0000313" key="10">
    <source>
        <dbReference type="Proteomes" id="UP000278756"/>
    </source>
</evidence>
<dbReference type="GO" id="GO:0008360">
    <property type="term" value="P:regulation of cell shape"/>
    <property type="evidence" value="ECO:0007669"/>
    <property type="project" value="UniProtKB-UniRule"/>
</dbReference>
<protein>
    <submittedName>
        <fullName evidence="9">Probable exported protein</fullName>
    </submittedName>
</protein>
<dbReference type="GO" id="GO:0071555">
    <property type="term" value="P:cell wall organization"/>
    <property type="evidence" value="ECO:0007669"/>
    <property type="project" value="UniProtKB-UniRule"/>
</dbReference>
<dbReference type="Proteomes" id="UP000278756">
    <property type="component" value="Chromosome 2"/>
</dbReference>
<dbReference type="SUPFAM" id="SSF141523">
    <property type="entry name" value="L,D-transpeptidase catalytic domain-like"/>
    <property type="match status" value="1"/>
</dbReference>
<dbReference type="OrthoDB" id="9809748at2"/>
<reference evidence="10" key="1">
    <citation type="journal article" date="2017" name="Biotechnol. Biofuels">
        <title>Evaluation of environmental bacterial communities as a factor affecting the growth of duckweed Lemna minor.</title>
        <authorList>
            <person name="Ishizawa H."/>
            <person name="Kuroda M."/>
            <person name="Morikawa M."/>
            <person name="Ike M."/>
        </authorList>
    </citation>
    <scope>NUCLEOTIDE SEQUENCE [LARGE SCALE GENOMIC DNA]</scope>
    <source>
        <strain evidence="10">M6</strain>
    </source>
</reference>
<dbReference type="GO" id="GO:0004180">
    <property type="term" value="F:carboxypeptidase activity"/>
    <property type="evidence" value="ECO:0007669"/>
    <property type="project" value="UniProtKB-ARBA"/>
</dbReference>
<dbReference type="Pfam" id="PF03734">
    <property type="entry name" value="YkuD"/>
    <property type="match status" value="1"/>
</dbReference>
<proteinExistence type="inferred from homology"/>
<name>A0A3G9G5P1_9CAUL</name>
<dbReference type="InterPro" id="IPR005490">
    <property type="entry name" value="LD_TPept_cat_dom"/>
</dbReference>
<dbReference type="PANTHER" id="PTHR36699:SF1">
    <property type="entry name" value="L,D-TRANSPEPTIDASE YAFK-RELATED"/>
    <property type="match status" value="1"/>
</dbReference>
<feature type="active site" description="Proton donor/acceptor" evidence="7">
    <location>
        <position position="150"/>
    </location>
</feature>
<sequence>MNGKRGFLLVIAIVVLCGSLWAVKPWESGAADLQQVRKERLSHIRASLTQNDLQLGQPILVRIFKETDELELWVKSGTKYQLYKTFRICSWSGALGPKQKEGDGQSPEGFYSVSRAQMKPDSQYHLAFNLGYPNAFDRANGRTGSYLMVHGKCASIGCYAMTDKGIEEIWLIADEALKGGQTAFQVHVYPFRMTDANIKRHMGSQWLGFWTDLKAGYDRFEQNHADLNVTVVHKRYRVAP</sequence>
<evidence type="ECO:0000259" key="8">
    <source>
        <dbReference type="PROSITE" id="PS52029"/>
    </source>
</evidence>
<dbReference type="GO" id="GO:0009252">
    <property type="term" value="P:peptidoglycan biosynthetic process"/>
    <property type="evidence" value="ECO:0007669"/>
    <property type="project" value="UniProtKB-UniPathway"/>
</dbReference>
<dbReference type="RefSeq" id="WP_126423719.1">
    <property type="nucleotide sequence ID" value="NZ_AP018828.1"/>
</dbReference>
<comment type="similarity">
    <text evidence="2">Belongs to the YkuD family.</text>
</comment>
<evidence type="ECO:0000256" key="2">
    <source>
        <dbReference type="ARBA" id="ARBA00005992"/>
    </source>
</evidence>
<feature type="domain" description="L,D-TPase catalytic" evidence="8">
    <location>
        <begin position="59"/>
        <end position="189"/>
    </location>
</feature>
<dbReference type="InterPro" id="IPR038063">
    <property type="entry name" value="Transpep_catalytic_dom"/>
</dbReference>
<dbReference type="PROSITE" id="PS52029">
    <property type="entry name" value="LD_TPASE"/>
    <property type="match status" value="1"/>
</dbReference>
<dbReference type="PANTHER" id="PTHR36699">
    <property type="entry name" value="LD-TRANSPEPTIDASE"/>
    <property type="match status" value="1"/>
</dbReference>
<keyword evidence="3" id="KW-0808">Transferase</keyword>
<reference evidence="10" key="2">
    <citation type="journal article" date="2017" name="Plant Physiol. Biochem.">
        <title>Differential oxidative and antioxidative response of duckweed Lemna minor toward plant growth promoting/inhibiting bacteria.</title>
        <authorList>
            <person name="Ishizawa H."/>
            <person name="Kuroda M."/>
            <person name="Morikawa M."/>
            <person name="Ike M."/>
        </authorList>
    </citation>
    <scope>NUCLEOTIDE SEQUENCE [LARGE SCALE GENOMIC DNA]</scope>
    <source>
        <strain evidence="10">M6</strain>
    </source>
</reference>
<accession>A0A3G9G5P1</accession>
<keyword evidence="6 7" id="KW-0961">Cell wall biogenesis/degradation</keyword>
<gene>
    <name evidence="9" type="ORF">EM6_2734</name>
</gene>
<dbReference type="EMBL" id="AP018828">
    <property type="protein sequence ID" value="BBF82107.1"/>
    <property type="molecule type" value="Genomic_DNA"/>
</dbReference>
<dbReference type="GO" id="GO:0016740">
    <property type="term" value="F:transferase activity"/>
    <property type="evidence" value="ECO:0007669"/>
    <property type="project" value="UniProtKB-KW"/>
</dbReference>
<feature type="active site" description="Nucleophile" evidence="7">
    <location>
        <position position="158"/>
    </location>
</feature>
<evidence type="ECO:0000313" key="9">
    <source>
        <dbReference type="EMBL" id="BBF82107.1"/>
    </source>
</evidence>
<comment type="pathway">
    <text evidence="1 7">Cell wall biogenesis; peptidoglycan biosynthesis.</text>
</comment>
<evidence type="ECO:0000256" key="7">
    <source>
        <dbReference type="PROSITE-ProRule" id="PRU01373"/>
    </source>
</evidence>
<keyword evidence="4 7" id="KW-0133">Cell shape</keyword>
<dbReference type="UniPathway" id="UPA00219"/>
<dbReference type="AlphaFoldDB" id="A0A3G9G5P1"/>
<evidence type="ECO:0000256" key="3">
    <source>
        <dbReference type="ARBA" id="ARBA00022679"/>
    </source>
</evidence>
<evidence type="ECO:0000256" key="6">
    <source>
        <dbReference type="ARBA" id="ARBA00023316"/>
    </source>
</evidence>